<dbReference type="InterPro" id="IPR038739">
    <property type="entry name" value="ARMC8/Vid28"/>
</dbReference>
<sequence length="693" mass="77624">MAMEIEPALSQASPTDPIDILASDDDASRISYVTELKHTIIGNKSRKIHSLSILPRLISVTEDPTISDPLLSECLVVLASYCYLPIEARTFFKYHDLPSIFLSKLGCQSSQRTIHHAIYALMSYCKNFPEHLDADIFYKEDNLATLVSHLDDVVKPSQQIAVILQITCTTHSQQLKLLNLGVIPKIASKLYQINAVRQPFLELLACLLNNNSEGSLIASQYRYSNGISIPEYLTEMIIQQVDPYIKLSASRCIVSIFLSQVCDTDINNSILKYKILPRLVALARPESDSTYNIQCEAVKIISIAIGRDLELQQVLAITDQFLNTLTDYLKAASELEADSREGEAMDVDVFVETPPELTPEKTALKSAIFYILSRFCSEDESLRRCVTDKKGYVMEQLVRGLVYENQSIKLSSLKCLLSLSRSVRQLRTSFVDYPVWRHVLKTADSSTQSMDVVIASYALLVNLVLEFSPVKEDLIKSDVITKFHAGIVSSNDELTELCYWGLMNSTFMCLATVRTAIKSLPSYPQFLFTHLSNPTSHGLTLRSLGILRNILSTDSEIEEFLQLEEESGLDIVFTVTQNNDMSYEVKEQALCVLANISSGSNVTKKKMCEDDKIRDYLKEIITDGPADLQFSVISIIANLVDKDHHGFVDRQAQLEGSGIRTALQRLSDPKYTNNKPLSELVKEALEGFTIDIS</sequence>
<keyword evidence="7" id="KW-1185">Reference proteome</keyword>
<evidence type="ECO:0000256" key="1">
    <source>
        <dbReference type="ARBA" id="ARBA00004123"/>
    </source>
</evidence>
<evidence type="ECO:0000313" key="6">
    <source>
        <dbReference type="EMBL" id="KAI6645755.1"/>
    </source>
</evidence>
<dbReference type="AlphaFoldDB" id="A0AAV7JAM7"/>
<dbReference type="PANTHER" id="PTHR15651">
    <property type="entry name" value="ARMADILLO REPEAT-CONTAINING PROTEIN 8"/>
    <property type="match status" value="1"/>
</dbReference>
<protein>
    <submittedName>
        <fullName evidence="6">Armadillo repeat-containing protein 8-like</fullName>
    </submittedName>
</protein>
<reference evidence="6 7" key="1">
    <citation type="journal article" date="2023" name="BMC Biol.">
        <title>The compact genome of the sponge Oopsacas minuta (Hexactinellida) is lacking key metazoan core genes.</title>
        <authorList>
            <person name="Santini S."/>
            <person name="Schenkelaars Q."/>
            <person name="Jourda C."/>
            <person name="Duchesne M."/>
            <person name="Belahbib H."/>
            <person name="Rocher C."/>
            <person name="Selva M."/>
            <person name="Riesgo A."/>
            <person name="Vervoort M."/>
            <person name="Leys S.P."/>
            <person name="Kodjabachian L."/>
            <person name="Le Bivic A."/>
            <person name="Borchiellini C."/>
            <person name="Claverie J.M."/>
            <person name="Renard E."/>
        </authorList>
    </citation>
    <scope>NUCLEOTIDE SEQUENCE [LARGE SCALE GENOMIC DNA]</scope>
    <source>
        <strain evidence="6">SPO-2</strain>
    </source>
</reference>
<name>A0AAV7JAM7_9METZ</name>
<dbReference type="GO" id="GO:0034657">
    <property type="term" value="C:GID complex"/>
    <property type="evidence" value="ECO:0007669"/>
    <property type="project" value="TreeGrafter"/>
</dbReference>
<dbReference type="PANTHER" id="PTHR15651:SF7">
    <property type="entry name" value="ARMADILLO REPEAT-CONTAINING PROTEIN 8"/>
    <property type="match status" value="1"/>
</dbReference>
<keyword evidence="5" id="KW-0539">Nucleus</keyword>
<dbReference type="InterPro" id="IPR011989">
    <property type="entry name" value="ARM-like"/>
</dbReference>
<accession>A0AAV7JAM7</accession>
<dbReference type="Proteomes" id="UP001165289">
    <property type="component" value="Unassembled WGS sequence"/>
</dbReference>
<gene>
    <name evidence="6" type="ORF">LOD99_13018</name>
</gene>
<keyword evidence="4" id="KW-0677">Repeat</keyword>
<proteinExistence type="predicted"/>
<comment type="subcellular location">
    <subcellularLocation>
        <location evidence="2">Cytoplasm</location>
    </subcellularLocation>
    <subcellularLocation>
        <location evidence="1">Nucleus</location>
    </subcellularLocation>
</comment>
<dbReference type="GO" id="GO:0005634">
    <property type="term" value="C:nucleus"/>
    <property type="evidence" value="ECO:0007669"/>
    <property type="project" value="UniProtKB-SubCell"/>
</dbReference>
<organism evidence="6 7">
    <name type="scientific">Oopsacas minuta</name>
    <dbReference type="NCBI Taxonomy" id="111878"/>
    <lineage>
        <taxon>Eukaryota</taxon>
        <taxon>Metazoa</taxon>
        <taxon>Porifera</taxon>
        <taxon>Hexactinellida</taxon>
        <taxon>Hexasterophora</taxon>
        <taxon>Lyssacinosida</taxon>
        <taxon>Leucopsacidae</taxon>
        <taxon>Oopsacas</taxon>
    </lineage>
</organism>
<dbReference type="Gene3D" id="1.25.10.10">
    <property type="entry name" value="Leucine-rich Repeat Variant"/>
    <property type="match status" value="3"/>
</dbReference>
<dbReference type="EMBL" id="JAKMXF010000365">
    <property type="protein sequence ID" value="KAI6645755.1"/>
    <property type="molecule type" value="Genomic_DNA"/>
</dbReference>
<evidence type="ECO:0000313" key="7">
    <source>
        <dbReference type="Proteomes" id="UP001165289"/>
    </source>
</evidence>
<dbReference type="GO" id="GO:0005737">
    <property type="term" value="C:cytoplasm"/>
    <property type="evidence" value="ECO:0007669"/>
    <property type="project" value="UniProtKB-SubCell"/>
</dbReference>
<evidence type="ECO:0000256" key="5">
    <source>
        <dbReference type="ARBA" id="ARBA00023242"/>
    </source>
</evidence>
<dbReference type="InterPro" id="IPR016024">
    <property type="entry name" value="ARM-type_fold"/>
</dbReference>
<keyword evidence="3" id="KW-0963">Cytoplasm</keyword>
<evidence type="ECO:0000256" key="4">
    <source>
        <dbReference type="ARBA" id="ARBA00022737"/>
    </source>
</evidence>
<evidence type="ECO:0000256" key="2">
    <source>
        <dbReference type="ARBA" id="ARBA00004496"/>
    </source>
</evidence>
<comment type="caution">
    <text evidence="6">The sequence shown here is derived from an EMBL/GenBank/DDBJ whole genome shotgun (WGS) entry which is preliminary data.</text>
</comment>
<evidence type="ECO:0000256" key="3">
    <source>
        <dbReference type="ARBA" id="ARBA00022490"/>
    </source>
</evidence>
<dbReference type="GO" id="GO:0043161">
    <property type="term" value="P:proteasome-mediated ubiquitin-dependent protein catabolic process"/>
    <property type="evidence" value="ECO:0007669"/>
    <property type="project" value="TreeGrafter"/>
</dbReference>
<dbReference type="SUPFAM" id="SSF48371">
    <property type="entry name" value="ARM repeat"/>
    <property type="match status" value="2"/>
</dbReference>